<dbReference type="AlphaFoldDB" id="M9RWA3"/>
<feature type="domain" description="DUF4113" evidence="2">
    <location>
        <begin position="1"/>
        <end position="39"/>
    </location>
</feature>
<evidence type="ECO:0000256" key="1">
    <source>
        <dbReference type="SAM" id="MobiDB-lite"/>
    </source>
</evidence>
<organism evidence="3 4">
    <name type="scientific">Octadecabacter arcticus 238</name>
    <dbReference type="NCBI Taxonomy" id="391616"/>
    <lineage>
        <taxon>Bacteria</taxon>
        <taxon>Pseudomonadati</taxon>
        <taxon>Pseudomonadota</taxon>
        <taxon>Alphaproteobacteria</taxon>
        <taxon>Rhodobacterales</taxon>
        <taxon>Roseobacteraceae</taxon>
        <taxon>Octadecabacter</taxon>
    </lineage>
</organism>
<feature type="region of interest" description="Disordered" evidence="1">
    <location>
        <begin position="26"/>
        <end position="50"/>
    </location>
</feature>
<dbReference type="HOGENOM" id="CLU_2539250_0_0_5"/>
<evidence type="ECO:0000313" key="4">
    <source>
        <dbReference type="Proteomes" id="UP000004688"/>
    </source>
</evidence>
<sequence length="83" mass="9480">MTALDQVNDRFGKKTMVLASKGMKGPWQLRSNHRSPRYTPARLTRHPHAERTPHQRLFECRLSLLTQSYLALAAEVCSPPLLP</sequence>
<dbReference type="STRING" id="391616.OA238_c42580"/>
<dbReference type="RefSeq" id="WP_015497131.1">
    <property type="nucleotide sequence ID" value="NC_020908.1"/>
</dbReference>
<dbReference type="EMBL" id="CP003742">
    <property type="protein sequence ID" value="AGI74165.1"/>
    <property type="molecule type" value="Genomic_DNA"/>
</dbReference>
<dbReference type="InterPro" id="IPR025188">
    <property type="entry name" value="DUF4113"/>
</dbReference>
<dbReference type="Pfam" id="PF13438">
    <property type="entry name" value="DUF4113"/>
    <property type="match status" value="1"/>
</dbReference>
<accession>M9RWA3</accession>
<gene>
    <name evidence="3" type="ORF">OA238_c42580</name>
</gene>
<dbReference type="KEGG" id="oar:OA238_c42580"/>
<reference evidence="3 4" key="1">
    <citation type="journal article" date="2013" name="PLoS ONE">
        <title>Poles Apart: Arctic and Antarctic Octadecabacter strains Share High Genome Plasticity and a New Type of Xanthorhodopsin.</title>
        <authorList>
            <person name="Vollmers J."/>
            <person name="Voget S."/>
            <person name="Dietrich S."/>
            <person name="Gollnow K."/>
            <person name="Smits M."/>
            <person name="Meyer K."/>
            <person name="Brinkhoff T."/>
            <person name="Simon M."/>
            <person name="Daniel R."/>
        </authorList>
    </citation>
    <scope>NUCLEOTIDE SEQUENCE [LARGE SCALE GENOMIC DNA]</scope>
    <source>
        <strain evidence="3 4">238</strain>
    </source>
</reference>
<name>M9RWA3_9RHOB</name>
<dbReference type="Proteomes" id="UP000004688">
    <property type="component" value="Chromosome"/>
</dbReference>
<keyword evidence="4" id="KW-1185">Reference proteome</keyword>
<evidence type="ECO:0000259" key="2">
    <source>
        <dbReference type="Pfam" id="PF13438"/>
    </source>
</evidence>
<protein>
    <recommendedName>
        <fullName evidence="2">DUF4113 domain-containing protein</fullName>
    </recommendedName>
</protein>
<proteinExistence type="predicted"/>
<evidence type="ECO:0000313" key="3">
    <source>
        <dbReference type="EMBL" id="AGI74165.1"/>
    </source>
</evidence>
<dbReference type="eggNOG" id="COG0389">
    <property type="taxonomic scope" value="Bacteria"/>
</dbReference>